<feature type="domain" description="SGNH hydrolase-type esterase" evidence="2">
    <location>
        <begin position="201"/>
        <end position="398"/>
    </location>
</feature>
<dbReference type="Proteomes" id="UP000052232">
    <property type="component" value="Unassembled WGS sequence"/>
</dbReference>
<dbReference type="CDD" id="cd01830">
    <property type="entry name" value="XynE_like"/>
    <property type="match status" value="1"/>
</dbReference>
<evidence type="ECO:0000313" key="4">
    <source>
        <dbReference type="Proteomes" id="UP000052232"/>
    </source>
</evidence>
<sequence length="409" mass="43779">MMRLSLLLCFPFALLATPAQAKTCTPNWVAGWASSQFRPTGDAELPAGTLANRTLRQIVRPSVSGNRIRVRISNLAGTRPLMLAGASIARARDSSSAAIDPATLIALRFDGKPDVIVPAGADYLSDPVPLPTRALDSIAVSIHYAGDPEQTSHPGSRATSWHLPGDHLGDKAMAGADHFDHWFNLAALEVERCAPAKLIVALGDSITDGKGATTNGNDRWTDRLAERLQADPKRRPIAIVNQGIGGNRLLDDGLGPNALARLDRDVLAQPGVTHMILLEGINDLGTLTLDAPVSVAAHQAHVARIIGAYRQIIARAHAKGIKVIGATVMPFVGNGYYHADARNEADRQAVNAWIRTPGHFDAVIDFDRVTRDPAHPDRLLPAYDEGDALHLSPKGYKAMGEAIPLSLFD</sequence>
<dbReference type="SUPFAM" id="SSF52266">
    <property type="entry name" value="SGNH hydrolase"/>
    <property type="match status" value="1"/>
</dbReference>
<dbReference type="Pfam" id="PF13472">
    <property type="entry name" value="Lipase_GDSL_2"/>
    <property type="match status" value="1"/>
</dbReference>
<protein>
    <recommendedName>
        <fullName evidence="2">SGNH hydrolase-type esterase domain-containing protein</fullName>
    </recommendedName>
</protein>
<dbReference type="AlphaFoldDB" id="A0A0J7Y1L9"/>
<name>A0A0J7Y1L9_9SPHN</name>
<dbReference type="GO" id="GO:0016788">
    <property type="term" value="F:hydrolase activity, acting on ester bonds"/>
    <property type="evidence" value="ECO:0007669"/>
    <property type="project" value="UniProtKB-ARBA"/>
</dbReference>
<dbReference type="InterPro" id="IPR053140">
    <property type="entry name" value="GDSL_Rv0518-like"/>
</dbReference>
<dbReference type="RefSeq" id="WP_408021489.1">
    <property type="nucleotide sequence ID" value="NZ_KQ130434.1"/>
</dbReference>
<dbReference type="PANTHER" id="PTHR43784:SF2">
    <property type="entry name" value="GDSL-LIKE LIPASE_ACYLHYDROLASE, PUTATIVE (AFU_ORTHOLOGUE AFUA_2G00820)-RELATED"/>
    <property type="match status" value="1"/>
</dbReference>
<dbReference type="EMBL" id="JACT01000001">
    <property type="protein sequence ID" value="KMS57699.1"/>
    <property type="molecule type" value="Genomic_DNA"/>
</dbReference>
<comment type="caution">
    <text evidence="3">The sequence shown here is derived from an EMBL/GenBank/DDBJ whole genome shotgun (WGS) entry which is preliminary data.</text>
</comment>
<organism evidence="3 4">
    <name type="scientific">Sphingobium cupriresistens LL01</name>
    <dbReference type="NCBI Taxonomy" id="1420583"/>
    <lineage>
        <taxon>Bacteria</taxon>
        <taxon>Pseudomonadati</taxon>
        <taxon>Pseudomonadota</taxon>
        <taxon>Alphaproteobacteria</taxon>
        <taxon>Sphingomonadales</taxon>
        <taxon>Sphingomonadaceae</taxon>
        <taxon>Sphingobium</taxon>
    </lineage>
</organism>
<keyword evidence="1" id="KW-0732">Signal</keyword>
<dbReference type="Gene3D" id="3.40.50.1110">
    <property type="entry name" value="SGNH hydrolase"/>
    <property type="match status" value="1"/>
</dbReference>
<dbReference type="InterPro" id="IPR013830">
    <property type="entry name" value="SGNH_hydro"/>
</dbReference>
<evidence type="ECO:0000256" key="1">
    <source>
        <dbReference type="SAM" id="SignalP"/>
    </source>
</evidence>
<reference evidence="3 4" key="1">
    <citation type="journal article" date="2015" name="G3 (Bethesda)">
        <title>Insights into Ongoing Evolution of the Hexachlorocyclohexane Catabolic Pathway from Comparative Genomics of Ten Sphingomonadaceae Strains.</title>
        <authorList>
            <person name="Pearce S.L."/>
            <person name="Oakeshott J.G."/>
            <person name="Pandey G."/>
        </authorList>
    </citation>
    <scope>NUCLEOTIDE SEQUENCE [LARGE SCALE GENOMIC DNA]</scope>
    <source>
        <strain evidence="3 4">LL01</strain>
    </source>
</reference>
<accession>A0A0J7Y1L9</accession>
<evidence type="ECO:0000313" key="3">
    <source>
        <dbReference type="EMBL" id="KMS57699.1"/>
    </source>
</evidence>
<dbReference type="STRING" id="1420583.V473_05665"/>
<dbReference type="InterPro" id="IPR036514">
    <property type="entry name" value="SGNH_hydro_sf"/>
</dbReference>
<keyword evidence="4" id="KW-1185">Reference proteome</keyword>
<dbReference type="PANTHER" id="PTHR43784">
    <property type="entry name" value="GDSL-LIKE LIPASE/ACYLHYDROLASE, PUTATIVE (AFU_ORTHOLOGUE AFUA_2G00820)-RELATED"/>
    <property type="match status" value="1"/>
</dbReference>
<proteinExistence type="predicted"/>
<evidence type="ECO:0000259" key="2">
    <source>
        <dbReference type="Pfam" id="PF13472"/>
    </source>
</evidence>
<gene>
    <name evidence="3" type="ORF">V473_05665</name>
</gene>
<feature type="signal peptide" evidence="1">
    <location>
        <begin position="1"/>
        <end position="21"/>
    </location>
</feature>
<dbReference type="PATRIC" id="fig|1420583.3.peg.1141"/>
<feature type="chain" id="PRO_5005291922" description="SGNH hydrolase-type esterase domain-containing protein" evidence="1">
    <location>
        <begin position="22"/>
        <end position="409"/>
    </location>
</feature>